<evidence type="ECO:0000313" key="3">
    <source>
        <dbReference type="Proteomes" id="UP000234331"/>
    </source>
</evidence>
<dbReference type="Proteomes" id="UP000234331">
    <property type="component" value="Unassembled WGS sequence"/>
</dbReference>
<proteinExistence type="predicted"/>
<dbReference type="EMBL" id="FZMO01000136">
    <property type="protein sequence ID" value="SNQ48118.1"/>
    <property type="molecule type" value="Genomic_DNA"/>
</dbReference>
<feature type="region of interest" description="Disordered" evidence="1">
    <location>
        <begin position="57"/>
        <end position="77"/>
    </location>
</feature>
<feature type="region of interest" description="Disordered" evidence="1">
    <location>
        <begin position="25"/>
        <end position="44"/>
    </location>
</feature>
<evidence type="ECO:0000313" key="2">
    <source>
        <dbReference type="EMBL" id="SNQ48118.1"/>
    </source>
</evidence>
<name>A0A2I2KR23_9ACTN</name>
<keyword evidence="3" id="KW-1185">Reference proteome</keyword>
<feature type="compositionally biased region" description="Basic and acidic residues" evidence="1">
    <location>
        <begin position="64"/>
        <end position="77"/>
    </location>
</feature>
<reference evidence="2 3" key="1">
    <citation type="submission" date="2017-06" db="EMBL/GenBank/DDBJ databases">
        <authorList>
            <person name="Kim H.J."/>
            <person name="Triplett B.A."/>
        </authorList>
    </citation>
    <scope>NUCLEOTIDE SEQUENCE [LARGE SCALE GENOMIC DNA]</scope>
    <source>
        <strain evidence="2">FRACA_ARgP5</strain>
    </source>
</reference>
<gene>
    <name evidence="2" type="ORF">FRACA_2200012</name>
</gene>
<evidence type="ECO:0008006" key="4">
    <source>
        <dbReference type="Google" id="ProtNLM"/>
    </source>
</evidence>
<dbReference type="SUPFAM" id="SSF46955">
    <property type="entry name" value="Putative DNA-binding domain"/>
    <property type="match status" value="1"/>
</dbReference>
<protein>
    <recommendedName>
        <fullName evidence="4">MarR family transcriptional regulator</fullName>
    </recommendedName>
</protein>
<dbReference type="RefSeq" id="WP_207770300.1">
    <property type="nucleotide sequence ID" value="NZ_FZMO01000136.1"/>
</dbReference>
<sequence>MDDDPLLGYQEIAAMANVKPVTIRGYRRDGRFPPPDDLPTPDRPRWYRSTVLAWLASRPGQGARTDRKREDHGDARE</sequence>
<evidence type="ECO:0000256" key="1">
    <source>
        <dbReference type="SAM" id="MobiDB-lite"/>
    </source>
</evidence>
<organism evidence="2 3">
    <name type="scientific">Frankia canadensis</name>
    <dbReference type="NCBI Taxonomy" id="1836972"/>
    <lineage>
        <taxon>Bacteria</taxon>
        <taxon>Bacillati</taxon>
        <taxon>Actinomycetota</taxon>
        <taxon>Actinomycetes</taxon>
        <taxon>Frankiales</taxon>
        <taxon>Frankiaceae</taxon>
        <taxon>Frankia</taxon>
    </lineage>
</organism>
<dbReference type="AlphaFoldDB" id="A0A2I2KR23"/>
<accession>A0A2I2KR23</accession>
<dbReference type="InterPro" id="IPR009061">
    <property type="entry name" value="DNA-bd_dom_put_sf"/>
</dbReference>